<dbReference type="SUPFAM" id="SSF64182">
    <property type="entry name" value="DHH phosphoesterases"/>
    <property type="match status" value="1"/>
</dbReference>
<dbReference type="InterPro" id="IPR051673">
    <property type="entry name" value="SSDNA_exonuclease_RecJ"/>
</dbReference>
<dbReference type="PANTHER" id="PTHR30255">
    <property type="entry name" value="SINGLE-STRANDED-DNA-SPECIFIC EXONUCLEASE RECJ"/>
    <property type="match status" value="1"/>
</dbReference>
<reference evidence="3" key="1">
    <citation type="submission" date="2017-08" db="EMBL/GenBank/DDBJ databases">
        <authorList>
            <person name="Cuomo C."/>
            <person name="Billmyre B."/>
            <person name="Heitman J."/>
        </authorList>
    </citation>
    <scope>NUCLEOTIDE SEQUENCE</scope>
    <source>
        <strain evidence="3">CBS 12478</strain>
    </source>
</reference>
<dbReference type="GO" id="GO:0004527">
    <property type="term" value="F:exonuclease activity"/>
    <property type="evidence" value="ECO:0007669"/>
    <property type="project" value="UniProtKB-KW"/>
</dbReference>
<dbReference type="Gene3D" id="3.90.1640.30">
    <property type="match status" value="1"/>
</dbReference>
<evidence type="ECO:0000313" key="3">
    <source>
        <dbReference type="EMBL" id="WWD22490.1"/>
    </source>
</evidence>
<feature type="domain" description="DDH" evidence="2">
    <location>
        <begin position="68"/>
        <end position="190"/>
    </location>
</feature>
<feature type="region of interest" description="Disordered" evidence="1">
    <location>
        <begin position="346"/>
        <end position="391"/>
    </location>
</feature>
<dbReference type="Pfam" id="PF01368">
    <property type="entry name" value="DHH"/>
    <property type="match status" value="1"/>
</dbReference>
<dbReference type="Proteomes" id="UP000322225">
    <property type="component" value="Chromosome 13"/>
</dbReference>
<dbReference type="GeneID" id="43586066"/>
<evidence type="ECO:0000259" key="2">
    <source>
        <dbReference type="Pfam" id="PF01368"/>
    </source>
</evidence>
<accession>A0AAJ8MYU3</accession>
<name>A0AAJ8MYU3_9TREE</name>
<reference evidence="3" key="2">
    <citation type="submission" date="2024-01" db="EMBL/GenBank/DDBJ databases">
        <title>Comparative genomics of Cryptococcus and Kwoniella reveals pathogenesis evolution and contrasting modes of karyotype evolution via chromosome fusion or intercentromeric recombination.</title>
        <authorList>
            <person name="Coelho M.A."/>
            <person name="David-Palma M."/>
            <person name="Shea T."/>
            <person name="Bowers K."/>
            <person name="McGinley-Smith S."/>
            <person name="Mohammad A.W."/>
            <person name="Gnirke A."/>
            <person name="Yurkov A.M."/>
            <person name="Nowrousian M."/>
            <person name="Sun S."/>
            <person name="Cuomo C.A."/>
            <person name="Heitman J."/>
        </authorList>
    </citation>
    <scope>NUCLEOTIDE SEQUENCE</scope>
    <source>
        <strain evidence="3">CBS 12478</strain>
    </source>
</reference>
<evidence type="ECO:0000313" key="4">
    <source>
        <dbReference type="Proteomes" id="UP000322225"/>
    </source>
</evidence>
<organism evidence="3 4">
    <name type="scientific">Kwoniella shandongensis</name>
    <dbReference type="NCBI Taxonomy" id="1734106"/>
    <lineage>
        <taxon>Eukaryota</taxon>
        <taxon>Fungi</taxon>
        <taxon>Dikarya</taxon>
        <taxon>Basidiomycota</taxon>
        <taxon>Agaricomycotina</taxon>
        <taxon>Tremellomycetes</taxon>
        <taxon>Tremellales</taxon>
        <taxon>Cryptococcaceae</taxon>
        <taxon>Kwoniella</taxon>
    </lineage>
</organism>
<dbReference type="KEGG" id="ksn:43586066"/>
<gene>
    <name evidence="3" type="ORF">CI109_106983</name>
</gene>
<sequence length="391" mass="43249">MVKRSPSFDSIVSPKRRRLSSSPLRSVADQSAAAFEYGLRWQDWPAPRTAMKEAREFILDIVENKRSVLIVPDKDADGLSAGTLLYRTLTHMGHPPSLISIHHLTKGNNVHSDVERDIMVRYDSEKVVVLDQGSRPGRSIVPPLKGQKDKRVLIIDHHMSDEWPEESQVLTACQTHPIATAAMLTYALVRELHPSVQYEESWRAVVGVIGDLGTSVAKWGVAPWPAELGIVTKRYGSKVFSEAVSGINAPRRTAEYNAWDIMLDAKSPGDMASNAFLKLCKLDVGAETAKWARTLHPVIATRWAGTLGRKSKNLLMVMCANIGFNPDPNKVSFSCRIAASLRSLPEQQQQAMGVPSAPPNGTTPSPKKNKSKVIDSKQTTNIQQFFKPKQQ</sequence>
<protein>
    <recommendedName>
        <fullName evidence="2">DDH domain-containing protein</fullName>
    </recommendedName>
</protein>
<proteinExistence type="predicted"/>
<dbReference type="RefSeq" id="XP_065824013.1">
    <property type="nucleotide sequence ID" value="XM_065967941.1"/>
</dbReference>
<dbReference type="EMBL" id="CP144063">
    <property type="protein sequence ID" value="WWD22490.1"/>
    <property type="molecule type" value="Genomic_DNA"/>
</dbReference>
<feature type="compositionally biased region" description="Polar residues" evidence="1">
    <location>
        <begin position="376"/>
        <end position="391"/>
    </location>
</feature>
<dbReference type="AlphaFoldDB" id="A0AAJ8MYU3"/>
<evidence type="ECO:0000256" key="1">
    <source>
        <dbReference type="SAM" id="MobiDB-lite"/>
    </source>
</evidence>
<dbReference type="PANTHER" id="PTHR30255:SF2">
    <property type="entry name" value="SINGLE-STRANDED-DNA-SPECIFIC EXONUCLEASE RECJ"/>
    <property type="match status" value="1"/>
</dbReference>
<dbReference type="InterPro" id="IPR001667">
    <property type="entry name" value="DDH_dom"/>
</dbReference>
<dbReference type="InterPro" id="IPR038763">
    <property type="entry name" value="DHH_sf"/>
</dbReference>
<keyword evidence="4" id="KW-1185">Reference proteome</keyword>